<reference evidence="2 3" key="1">
    <citation type="submission" date="2017-08" db="EMBL/GenBank/DDBJ databases">
        <title>Burning lignite coal seam in the remote Altai Mountains harbors a hydrogen-driven thermophilic microbial community.</title>
        <authorList>
            <person name="Kadnikov V.V."/>
            <person name="Mardanov A.V."/>
            <person name="Ivasenko D."/>
            <person name="Beletsky A.V."/>
            <person name="Karnachuk O.V."/>
            <person name="Ravin N.V."/>
        </authorList>
    </citation>
    <scope>NUCLEOTIDE SEQUENCE [LARGE SCALE GENOMIC DNA]</scope>
    <source>
        <strain evidence="2">AL31</strain>
    </source>
</reference>
<gene>
    <name evidence="2" type="ORF">BLITH_1604</name>
</gene>
<dbReference type="EMBL" id="PEBW01000005">
    <property type="protein sequence ID" value="PTQ51527.1"/>
    <property type="molecule type" value="Genomic_DNA"/>
</dbReference>
<evidence type="ECO:0000256" key="1">
    <source>
        <dbReference type="SAM" id="MobiDB-lite"/>
    </source>
</evidence>
<feature type="compositionally biased region" description="Basic and acidic residues" evidence="1">
    <location>
        <begin position="8"/>
        <end position="20"/>
    </location>
</feature>
<dbReference type="Proteomes" id="UP000244016">
    <property type="component" value="Unassembled WGS sequence"/>
</dbReference>
<feature type="region of interest" description="Disordered" evidence="1">
    <location>
        <begin position="1"/>
        <end position="44"/>
    </location>
</feature>
<comment type="caution">
    <text evidence="2">The sequence shown here is derived from an EMBL/GenBank/DDBJ whole genome shotgun (WGS) entry which is preliminary data.</text>
</comment>
<protein>
    <submittedName>
        <fullName evidence="2">Uncharacterized protein</fullName>
    </submittedName>
</protein>
<sequence>MAYADGGLRPEEILSEKTETVELTTEHLPNSCAPPSFTTTSAPA</sequence>
<name>A0A2T5G5R9_9BACL</name>
<organism evidence="2 3">
    <name type="scientific">Brockia lithotrophica</name>
    <dbReference type="NCBI Taxonomy" id="933949"/>
    <lineage>
        <taxon>Bacteria</taxon>
        <taxon>Bacillati</taxon>
        <taxon>Bacillota</taxon>
        <taxon>Bacilli</taxon>
        <taxon>Bacillales</taxon>
        <taxon>Bacillales Family X. Incertae Sedis</taxon>
        <taxon>Brockia</taxon>
    </lineage>
</organism>
<evidence type="ECO:0000313" key="2">
    <source>
        <dbReference type="EMBL" id="PTQ51527.1"/>
    </source>
</evidence>
<dbReference type="AlphaFoldDB" id="A0A2T5G5R9"/>
<proteinExistence type="predicted"/>
<evidence type="ECO:0000313" key="3">
    <source>
        <dbReference type="Proteomes" id="UP000244016"/>
    </source>
</evidence>
<accession>A0A2T5G5R9</accession>